<dbReference type="EMBL" id="JAPESX010002755">
    <property type="protein sequence ID" value="KAJ8106672.1"/>
    <property type="molecule type" value="Genomic_DNA"/>
</dbReference>
<sequence>MLVRATNWPLLGVSAAYAAGAQGLGVHRPAVQAAAYEVIENSALFDFEKIQLTDKVLLAHLSDVALFAFGDAPDNALSAHNNASFPKCKSLPGDPTYPSQDNWASLNALSDGALIKTVPIGAVCYDGEAYDSRRCQFLLDNWNVSDTHVGDPSSVMSPIFVGQTCMPQDAVLPGNNNSCTLGGFPSYSLNVTTVAQIQLAVNFARNQHLRLVIRNTGHDFLGKNTGEGALSIWTHHLNDIKVIRQYESAGGRYSGPAFKLGAGVMVYELYDAAEREGYTAVGGECRTVGVTGGYLAGGGHSPVTSIYGLGSDQVLSVEIVTPDGRFITADETQNTELFWAVRGGGAATPSCREWNGTRRRWP</sequence>
<organism evidence="1 2">
    <name type="scientific">Nemania bipapillata</name>
    <dbReference type="NCBI Taxonomy" id="110536"/>
    <lineage>
        <taxon>Eukaryota</taxon>
        <taxon>Fungi</taxon>
        <taxon>Dikarya</taxon>
        <taxon>Ascomycota</taxon>
        <taxon>Pezizomycotina</taxon>
        <taxon>Sordariomycetes</taxon>
        <taxon>Xylariomycetidae</taxon>
        <taxon>Xylariales</taxon>
        <taxon>Xylariaceae</taxon>
        <taxon>Nemania</taxon>
    </lineage>
</organism>
<name>A0ACC2HUB8_9PEZI</name>
<dbReference type="Proteomes" id="UP001153334">
    <property type="component" value="Unassembled WGS sequence"/>
</dbReference>
<evidence type="ECO:0000313" key="2">
    <source>
        <dbReference type="Proteomes" id="UP001153334"/>
    </source>
</evidence>
<comment type="caution">
    <text evidence="1">The sequence shown here is derived from an EMBL/GenBank/DDBJ whole genome shotgun (WGS) entry which is preliminary data.</text>
</comment>
<protein>
    <submittedName>
        <fullName evidence="1">Uncharacterized protein</fullName>
    </submittedName>
</protein>
<gene>
    <name evidence="1" type="ORF">ONZ43_g6983</name>
</gene>
<evidence type="ECO:0000313" key="1">
    <source>
        <dbReference type="EMBL" id="KAJ8106672.1"/>
    </source>
</evidence>
<keyword evidence="2" id="KW-1185">Reference proteome</keyword>
<proteinExistence type="predicted"/>
<accession>A0ACC2HUB8</accession>
<reference evidence="1" key="1">
    <citation type="submission" date="2022-11" db="EMBL/GenBank/DDBJ databases">
        <title>Genome Sequence of Nemania bipapillata.</title>
        <authorList>
            <person name="Buettner E."/>
        </authorList>
    </citation>
    <scope>NUCLEOTIDE SEQUENCE</scope>
    <source>
        <strain evidence="1">CP14</strain>
    </source>
</reference>